<organism evidence="3 4">
    <name type="scientific">Prymnesium parvum</name>
    <name type="common">Toxic golden alga</name>
    <dbReference type="NCBI Taxonomy" id="97485"/>
    <lineage>
        <taxon>Eukaryota</taxon>
        <taxon>Haptista</taxon>
        <taxon>Haptophyta</taxon>
        <taxon>Prymnesiophyceae</taxon>
        <taxon>Prymnesiales</taxon>
        <taxon>Prymnesiaceae</taxon>
        <taxon>Prymnesium</taxon>
    </lineage>
</organism>
<dbReference type="PANTHER" id="PTHR33698:SF3">
    <property type="entry name" value="OS09G0266000 PROTEIN"/>
    <property type="match status" value="1"/>
</dbReference>
<dbReference type="Gene3D" id="3.10.450.50">
    <property type="match status" value="1"/>
</dbReference>
<dbReference type="AlphaFoldDB" id="A0AB34IXS1"/>
<dbReference type="CDD" id="cd00531">
    <property type="entry name" value="NTF2_like"/>
    <property type="match status" value="1"/>
</dbReference>
<dbReference type="InterPro" id="IPR037401">
    <property type="entry name" value="SnoaL-like"/>
</dbReference>
<evidence type="ECO:0000313" key="4">
    <source>
        <dbReference type="Proteomes" id="UP001515480"/>
    </source>
</evidence>
<keyword evidence="4" id="KW-1185">Reference proteome</keyword>
<dbReference type="SUPFAM" id="SSF54427">
    <property type="entry name" value="NTF2-like"/>
    <property type="match status" value="1"/>
</dbReference>
<name>A0AB34IXS1_PRYPA</name>
<feature type="compositionally biased region" description="Pro residues" evidence="1">
    <location>
        <begin position="309"/>
        <end position="318"/>
    </location>
</feature>
<dbReference type="InterPro" id="IPR032710">
    <property type="entry name" value="NTF2-like_dom_sf"/>
</dbReference>
<dbReference type="Proteomes" id="UP001515480">
    <property type="component" value="Unassembled WGS sequence"/>
</dbReference>
<feature type="domain" description="SnoaL-like" evidence="2">
    <location>
        <begin position="25"/>
        <end position="117"/>
    </location>
</feature>
<proteinExistence type="predicted"/>
<dbReference type="Pfam" id="PF12680">
    <property type="entry name" value="SnoaL_2"/>
    <property type="match status" value="1"/>
</dbReference>
<reference evidence="3 4" key="1">
    <citation type="journal article" date="2024" name="Science">
        <title>Giant polyketide synthase enzymes in the biosynthesis of giant marine polyether toxins.</title>
        <authorList>
            <person name="Fallon T.R."/>
            <person name="Shende V.V."/>
            <person name="Wierzbicki I.H."/>
            <person name="Pendleton A.L."/>
            <person name="Watervoot N.F."/>
            <person name="Auber R.P."/>
            <person name="Gonzalez D.J."/>
            <person name="Wisecaver J.H."/>
            <person name="Moore B.S."/>
        </authorList>
    </citation>
    <scope>NUCLEOTIDE SEQUENCE [LARGE SCALE GENOMIC DNA]</scope>
    <source>
        <strain evidence="3 4">12B1</strain>
    </source>
</reference>
<evidence type="ECO:0000313" key="3">
    <source>
        <dbReference type="EMBL" id="KAL1508179.1"/>
    </source>
</evidence>
<dbReference type="PANTHER" id="PTHR33698">
    <property type="entry name" value="NUCLEAR TRANSPORT FACTOR 2 (NTF2)-LIKE PROTEIN"/>
    <property type="match status" value="1"/>
</dbReference>
<accession>A0AB34IXS1</accession>
<evidence type="ECO:0000259" key="2">
    <source>
        <dbReference type="Pfam" id="PF12680"/>
    </source>
</evidence>
<comment type="caution">
    <text evidence="3">The sequence shown here is derived from an EMBL/GenBank/DDBJ whole genome shotgun (WGS) entry which is preliminary data.</text>
</comment>
<dbReference type="EMBL" id="JBGBPQ010000016">
    <property type="protein sequence ID" value="KAL1508179.1"/>
    <property type="molecule type" value="Genomic_DNA"/>
</dbReference>
<gene>
    <name evidence="3" type="ORF">AB1Y20_004299</name>
</gene>
<protein>
    <recommendedName>
        <fullName evidence="2">SnoaL-like domain-containing protein</fullName>
    </recommendedName>
</protein>
<feature type="region of interest" description="Disordered" evidence="1">
    <location>
        <begin position="300"/>
        <end position="319"/>
    </location>
</feature>
<sequence length="445" mass="47524">MLAALGLALALASPSPSPSRGVASVRRYFAAWNERDMALAADQFAEGCTYDDTQYNEPFTGKEALVRHLLRVADALPPSFQFCIDEVADGGDTIGVQWHVENSGVPLPFTRGCSMYKACGGAQRRGKLRPPPAPPSVWQADADGKLVSGFDVPEPAPFKPGSASLLLLSVASKLIQEPARAVPLAAWVGYVTIVFFSNGILPGPDATQLDGATWVEVRDLSLNFWLVAPLLNLPFAPTVHPGLEAIFNWLLAWAAAFGGFLSDGRPGRSAGTTSNSMLPVLAGMQAFFGPTPPQIHRVRHHHTHLSPPLQRPRTPPPTAASIRTMSTRQFLTNAVLLPYLVTRPASPDTLTYVEDIGAAATIGESKPLGPILAAVGTAAIGLGSSFVVDLVLFALFQGWLVDDDLRRRGVDPESAGALRWLAKGLPFWGLCAYLTVRPSLPARGE</sequence>
<evidence type="ECO:0000256" key="1">
    <source>
        <dbReference type="SAM" id="MobiDB-lite"/>
    </source>
</evidence>